<dbReference type="PANTHER" id="PTHR12526:SF630">
    <property type="entry name" value="GLYCOSYLTRANSFERASE"/>
    <property type="match status" value="1"/>
</dbReference>
<feature type="domain" description="Glycosyl transferase family 1" evidence="1">
    <location>
        <begin position="198"/>
        <end position="352"/>
    </location>
</feature>
<accession>A0ABR8VF65</accession>
<dbReference type="PANTHER" id="PTHR12526">
    <property type="entry name" value="GLYCOSYLTRANSFERASE"/>
    <property type="match status" value="1"/>
</dbReference>
<dbReference type="SUPFAM" id="SSF53756">
    <property type="entry name" value="UDP-Glycosyltransferase/glycogen phosphorylase"/>
    <property type="match status" value="1"/>
</dbReference>
<sequence>MKIVYCLNSIRGLGGIQKVTLIKANALAEIAGNEIYVIVTDNWEKHVLTQEISPKVHFINLEVNYYKDDYKSRLHQIKSNLRIFRHYFRLQKQINQIKPDVIISVGQGEKYIIPWLRTKAVKIREIHFNSAYRHYTYSKKWVAKLLDFVDYKLNARGYDKIVLLTKEDKETNFPDNDKFTYVHNPLTLERSSYSDCREHTVVSVGRLELPKDFESLIRAWQFVHKAAPDWKLNIWGEGSRRPYLTHWIKELELEDCVFLQGYTRDVHAKLEESSVFVLSSLYEGLPLVVLEAMGCGLPVVSFACSFGPRDIIQEGVNGFLVESRSESDLAERIIRLIQSQELRERMGKAALKRTKDFDISMIVKQWMNLFKKELQEK</sequence>
<dbReference type="InterPro" id="IPR001296">
    <property type="entry name" value="Glyco_trans_1"/>
</dbReference>
<dbReference type="EMBL" id="JACSPQ010000061">
    <property type="protein sequence ID" value="MBD8003432.1"/>
    <property type="molecule type" value="Genomic_DNA"/>
</dbReference>
<name>A0ABR8VF65_9BACT</name>
<protein>
    <submittedName>
        <fullName evidence="2">Glycosyltransferase family 4 protein</fullName>
    </submittedName>
</protein>
<evidence type="ECO:0000313" key="3">
    <source>
        <dbReference type="Proteomes" id="UP000616346"/>
    </source>
</evidence>
<evidence type="ECO:0000259" key="1">
    <source>
        <dbReference type="Pfam" id="PF00534"/>
    </source>
</evidence>
<dbReference type="RefSeq" id="WP_191710967.1">
    <property type="nucleotide sequence ID" value="NZ_JACSPQ010000061.1"/>
</dbReference>
<dbReference type="Gene3D" id="3.40.50.2000">
    <property type="entry name" value="Glycogen Phosphorylase B"/>
    <property type="match status" value="2"/>
</dbReference>
<reference evidence="2 3" key="1">
    <citation type="submission" date="2020-08" db="EMBL/GenBank/DDBJ databases">
        <title>A Genomic Blueprint of the Chicken Gut Microbiome.</title>
        <authorList>
            <person name="Gilroy R."/>
            <person name="Ravi A."/>
            <person name="Getino M."/>
            <person name="Pursley I."/>
            <person name="Horton D.L."/>
            <person name="Alikhan N.-F."/>
            <person name="Baker D."/>
            <person name="Gharbi K."/>
            <person name="Hall N."/>
            <person name="Watson M."/>
            <person name="Adriaenssens E.M."/>
            <person name="Foster-Nyarko E."/>
            <person name="Jarju S."/>
            <person name="Secka A."/>
            <person name="Antonio M."/>
            <person name="Oren A."/>
            <person name="Chaudhuri R."/>
            <person name="La Ragione R.M."/>
            <person name="Hildebrand F."/>
            <person name="Pallen M.J."/>
        </authorList>
    </citation>
    <scope>NUCLEOTIDE SEQUENCE [LARGE SCALE GENOMIC DNA]</scope>
    <source>
        <strain evidence="2 3">Sa1YUN3</strain>
    </source>
</reference>
<dbReference type="CDD" id="cd03820">
    <property type="entry name" value="GT4_AmsD-like"/>
    <property type="match status" value="1"/>
</dbReference>
<comment type="caution">
    <text evidence="2">The sequence shown here is derived from an EMBL/GenBank/DDBJ whole genome shotgun (WGS) entry which is preliminary data.</text>
</comment>
<dbReference type="Proteomes" id="UP000616346">
    <property type="component" value="Unassembled WGS sequence"/>
</dbReference>
<keyword evidence="3" id="KW-1185">Reference proteome</keyword>
<gene>
    <name evidence="2" type="ORF">H9626_14705</name>
</gene>
<proteinExistence type="predicted"/>
<organism evidence="2 3">
    <name type="scientific">Phocaeicola faecium</name>
    <dbReference type="NCBI Taxonomy" id="2762213"/>
    <lineage>
        <taxon>Bacteria</taxon>
        <taxon>Pseudomonadati</taxon>
        <taxon>Bacteroidota</taxon>
        <taxon>Bacteroidia</taxon>
        <taxon>Bacteroidales</taxon>
        <taxon>Bacteroidaceae</taxon>
        <taxon>Phocaeicola</taxon>
    </lineage>
</organism>
<evidence type="ECO:0000313" key="2">
    <source>
        <dbReference type="EMBL" id="MBD8003432.1"/>
    </source>
</evidence>
<dbReference type="Pfam" id="PF00534">
    <property type="entry name" value="Glycos_transf_1"/>
    <property type="match status" value="1"/>
</dbReference>